<feature type="transmembrane region" description="Helical" evidence="5">
    <location>
        <begin position="217"/>
        <end position="234"/>
    </location>
</feature>
<comment type="caution">
    <text evidence="7">The sequence shown here is derived from an EMBL/GenBank/DDBJ whole genome shotgun (WGS) entry which is preliminary data.</text>
</comment>
<name>A0A1E5T7C7_9BACT</name>
<protein>
    <recommendedName>
        <fullName evidence="6">O-antigen ligase-related domain-containing protein</fullName>
    </recommendedName>
</protein>
<comment type="subcellular location">
    <subcellularLocation>
        <location evidence="1">Membrane</location>
        <topology evidence="1">Multi-pass membrane protein</topology>
    </subcellularLocation>
</comment>
<feature type="transmembrane region" description="Helical" evidence="5">
    <location>
        <begin position="285"/>
        <end position="304"/>
    </location>
</feature>
<feature type="transmembrane region" description="Helical" evidence="5">
    <location>
        <begin position="431"/>
        <end position="452"/>
    </location>
</feature>
<reference evidence="7 8" key="1">
    <citation type="submission" date="2016-08" db="EMBL/GenBank/DDBJ databases">
        <title>Draft genome of Fabibacter sp. strain SK-8.</title>
        <authorList>
            <person name="Wong S.-K."/>
            <person name="Hamasaki K."/>
            <person name="Yoshizawa S."/>
        </authorList>
    </citation>
    <scope>NUCLEOTIDE SEQUENCE [LARGE SCALE GENOMIC DNA]</scope>
    <source>
        <strain evidence="7 8">SK-8</strain>
    </source>
</reference>
<evidence type="ECO:0000256" key="5">
    <source>
        <dbReference type="SAM" id="Phobius"/>
    </source>
</evidence>
<dbReference type="PANTHER" id="PTHR37422">
    <property type="entry name" value="TEICHURONIC ACID BIOSYNTHESIS PROTEIN TUAE"/>
    <property type="match status" value="1"/>
</dbReference>
<keyword evidence="2 5" id="KW-0812">Transmembrane</keyword>
<feature type="transmembrane region" description="Helical" evidence="5">
    <location>
        <begin position="246"/>
        <end position="278"/>
    </location>
</feature>
<feature type="domain" description="O-antigen ligase-related" evidence="6">
    <location>
        <begin position="248"/>
        <end position="383"/>
    </location>
</feature>
<dbReference type="STRING" id="1563681.BFP71_03610"/>
<dbReference type="Proteomes" id="UP000095552">
    <property type="component" value="Unassembled WGS sequence"/>
</dbReference>
<feature type="transmembrane region" description="Helical" evidence="5">
    <location>
        <begin position="367"/>
        <end position="394"/>
    </location>
</feature>
<organism evidence="7 8">
    <name type="scientific">Roseivirga misakiensis</name>
    <dbReference type="NCBI Taxonomy" id="1563681"/>
    <lineage>
        <taxon>Bacteria</taxon>
        <taxon>Pseudomonadati</taxon>
        <taxon>Bacteroidota</taxon>
        <taxon>Cytophagia</taxon>
        <taxon>Cytophagales</taxon>
        <taxon>Roseivirgaceae</taxon>
        <taxon>Roseivirga</taxon>
    </lineage>
</organism>
<dbReference type="EMBL" id="MDGQ01000003">
    <property type="protein sequence ID" value="OEK07248.1"/>
    <property type="molecule type" value="Genomic_DNA"/>
</dbReference>
<feature type="transmembrane region" description="Helical" evidence="5">
    <location>
        <begin position="146"/>
        <end position="164"/>
    </location>
</feature>
<evidence type="ECO:0000313" key="8">
    <source>
        <dbReference type="Proteomes" id="UP000095552"/>
    </source>
</evidence>
<gene>
    <name evidence="7" type="ORF">BFP71_03610</name>
</gene>
<evidence type="ECO:0000259" key="6">
    <source>
        <dbReference type="Pfam" id="PF04932"/>
    </source>
</evidence>
<feature type="transmembrane region" description="Helical" evidence="5">
    <location>
        <begin position="53"/>
        <end position="75"/>
    </location>
</feature>
<feature type="transmembrane region" description="Helical" evidence="5">
    <location>
        <begin position="118"/>
        <end position="134"/>
    </location>
</feature>
<dbReference type="AlphaFoldDB" id="A0A1E5T7C7"/>
<feature type="transmembrane region" description="Helical" evidence="5">
    <location>
        <begin position="26"/>
        <end position="46"/>
    </location>
</feature>
<keyword evidence="4 5" id="KW-0472">Membrane</keyword>
<dbReference type="GO" id="GO:0016020">
    <property type="term" value="C:membrane"/>
    <property type="evidence" value="ECO:0007669"/>
    <property type="project" value="UniProtKB-SubCell"/>
</dbReference>
<evidence type="ECO:0000313" key="7">
    <source>
        <dbReference type="EMBL" id="OEK07248.1"/>
    </source>
</evidence>
<dbReference type="InterPro" id="IPR007016">
    <property type="entry name" value="O-antigen_ligase-rel_domated"/>
</dbReference>
<feature type="transmembrane region" description="Helical" evidence="5">
    <location>
        <begin position="87"/>
        <end position="106"/>
    </location>
</feature>
<evidence type="ECO:0000256" key="2">
    <source>
        <dbReference type="ARBA" id="ARBA00022692"/>
    </source>
</evidence>
<proteinExistence type="predicted"/>
<dbReference type="Pfam" id="PF04932">
    <property type="entry name" value="Wzy_C"/>
    <property type="match status" value="1"/>
</dbReference>
<evidence type="ECO:0000256" key="4">
    <source>
        <dbReference type="ARBA" id="ARBA00023136"/>
    </source>
</evidence>
<evidence type="ECO:0000256" key="1">
    <source>
        <dbReference type="ARBA" id="ARBA00004141"/>
    </source>
</evidence>
<dbReference type="PANTHER" id="PTHR37422:SF13">
    <property type="entry name" value="LIPOPOLYSACCHARIDE BIOSYNTHESIS PROTEIN PA4999-RELATED"/>
    <property type="match status" value="1"/>
</dbReference>
<evidence type="ECO:0000256" key="3">
    <source>
        <dbReference type="ARBA" id="ARBA00022989"/>
    </source>
</evidence>
<sequence>MLVLTYGVGVILYCFNKIVVQGKPEYLLLFFCLFAPAYTTILSLAYQLSGTPLLVAFFKYAKEVLTLGALAVFVFGRRKPLDYGVRMYSLDYAIMVFLALALVFALMPIGPSSFVNKAVYFKNLLLLGIMYFLGRNIKLSYDFQKKIFNAILATLVLAFIVTGFEKLTNTHFQSIIGYSAYNQDIMDIEPTGNYGLQWTFEAAGGVKRFAAFFHSPLALASSMLLTLIVAFALFTSVKYRLNKLKYLLLMLLAVMCLIFAYSRAAIGGIFLAGVFLAFTFGYRKLIYTGLLSLLVFWLYVVFLAPEDVRYYVFDTISFSDSSSLGHIAEWIEGIETATQNPLGYGLATSGNVGGVDEDLQVGGENQYIIFAVQLGIPGLIVYLSVIFLTISVSLRAYRMSDTRQDKLIPLITASFKFGLLFLMMFSNTENYGNISYLIWWFAGTSVAIYSTAKYDSSLKFKYATN</sequence>
<keyword evidence="3 5" id="KW-1133">Transmembrane helix</keyword>
<accession>A0A1E5T7C7</accession>
<dbReference type="InterPro" id="IPR051533">
    <property type="entry name" value="WaaL-like"/>
</dbReference>
<feature type="transmembrane region" description="Helical" evidence="5">
    <location>
        <begin position="406"/>
        <end position="425"/>
    </location>
</feature>
<keyword evidence="8" id="KW-1185">Reference proteome</keyword>